<comment type="caution">
    <text evidence="1">The sequence shown here is derived from an EMBL/GenBank/DDBJ whole genome shotgun (WGS) entry which is preliminary data.</text>
</comment>
<evidence type="ECO:0000313" key="2">
    <source>
        <dbReference type="Proteomes" id="UP000050863"/>
    </source>
</evidence>
<keyword evidence="2" id="KW-1185">Reference proteome</keyword>
<evidence type="ECO:0000313" key="1">
    <source>
        <dbReference type="EMBL" id="KRR06194.1"/>
    </source>
</evidence>
<dbReference type="Proteomes" id="UP000050863">
    <property type="component" value="Unassembled WGS sequence"/>
</dbReference>
<name>A0A0R3LEF8_9BRAD</name>
<sequence>METLVMNRPTRNTLWGCLLVLILAEFYSCDARAQERPFQFITLDCLFRGQLSTTIEQGKLATTVPKDTLAITLSNFDYDKHTAMMIGNAGSDEVSFIPSQKKAVLVQFSKTGNGFMTSVSEPIGGKAIAFHSRHSWLFGEPIISEYQADCKVRK</sequence>
<reference evidence="1 2" key="1">
    <citation type="submission" date="2014-03" db="EMBL/GenBank/DDBJ databases">
        <title>Bradyrhizobium valentinum sp. nov., isolated from effective nodules of Lupinus mariae-josephae, a lupine endemic of basic-lime soils in Eastern Spain.</title>
        <authorList>
            <person name="Duran D."/>
            <person name="Rey L."/>
            <person name="Navarro A."/>
            <person name="Busquets A."/>
            <person name="Imperial J."/>
            <person name="Ruiz-Argueso T."/>
        </authorList>
    </citation>
    <scope>NUCLEOTIDE SEQUENCE [LARGE SCALE GENOMIC DNA]</scope>
    <source>
        <strain evidence="1 2">PAC68</strain>
    </source>
</reference>
<gene>
    <name evidence="1" type="ORF">CQ12_11450</name>
</gene>
<protein>
    <submittedName>
        <fullName evidence="1">Uncharacterized protein</fullName>
    </submittedName>
</protein>
<organism evidence="1 2">
    <name type="scientific">Bradyrhizobium jicamae</name>
    <dbReference type="NCBI Taxonomy" id="280332"/>
    <lineage>
        <taxon>Bacteria</taxon>
        <taxon>Pseudomonadati</taxon>
        <taxon>Pseudomonadota</taxon>
        <taxon>Alphaproteobacteria</taxon>
        <taxon>Hyphomicrobiales</taxon>
        <taxon>Nitrobacteraceae</taxon>
        <taxon>Bradyrhizobium</taxon>
    </lineage>
</organism>
<dbReference type="AlphaFoldDB" id="A0A0R3LEF8"/>
<proteinExistence type="predicted"/>
<accession>A0A0R3LEF8</accession>
<dbReference type="EMBL" id="LLXZ01000118">
    <property type="protein sequence ID" value="KRR06194.1"/>
    <property type="molecule type" value="Genomic_DNA"/>
</dbReference>